<evidence type="ECO:0000256" key="14">
    <source>
        <dbReference type="ARBA" id="ARBA00041592"/>
    </source>
</evidence>
<keyword evidence="20" id="KW-1185">Reference proteome</keyword>
<dbReference type="Gene3D" id="3.90.79.10">
    <property type="entry name" value="Nucleoside Triphosphate Pyrophosphohydrolase"/>
    <property type="match status" value="1"/>
</dbReference>
<dbReference type="InterPro" id="IPR047127">
    <property type="entry name" value="MutT-like"/>
</dbReference>
<keyword evidence="4" id="KW-0235">DNA replication</keyword>
<evidence type="ECO:0000256" key="5">
    <source>
        <dbReference type="ARBA" id="ARBA00022723"/>
    </source>
</evidence>
<dbReference type="InterPro" id="IPR020084">
    <property type="entry name" value="NUDIX_hydrolase_CS"/>
</dbReference>
<evidence type="ECO:0000313" key="20">
    <source>
        <dbReference type="Proteomes" id="UP000463939"/>
    </source>
</evidence>
<dbReference type="PANTHER" id="PTHR47707:SF1">
    <property type="entry name" value="NUDIX HYDROLASE FAMILY PROTEIN"/>
    <property type="match status" value="1"/>
</dbReference>
<dbReference type="PROSITE" id="PS51462">
    <property type="entry name" value="NUDIX"/>
    <property type="match status" value="1"/>
</dbReference>
<keyword evidence="5" id="KW-0479">Metal-binding</keyword>
<dbReference type="CDD" id="cd00564">
    <property type="entry name" value="TMP_TenI"/>
    <property type="match status" value="1"/>
</dbReference>
<keyword evidence="8" id="KW-0460">Magnesium</keyword>
<evidence type="ECO:0000256" key="11">
    <source>
        <dbReference type="ARBA" id="ARBA00036904"/>
    </source>
</evidence>
<evidence type="ECO:0000256" key="13">
    <source>
        <dbReference type="ARBA" id="ARBA00040794"/>
    </source>
</evidence>
<dbReference type="GO" id="GO:0009228">
    <property type="term" value="P:thiamine biosynthetic process"/>
    <property type="evidence" value="ECO:0007669"/>
    <property type="project" value="UniProtKB-KW"/>
</dbReference>
<dbReference type="Gene3D" id="3.20.20.70">
    <property type="entry name" value="Aldolase class I"/>
    <property type="match status" value="1"/>
</dbReference>
<comment type="catalytic activity">
    <reaction evidence="11">
        <text>8-oxo-GTP + H2O = 8-oxo-GMP + diphosphate + H(+)</text>
        <dbReference type="Rhea" id="RHEA:67616"/>
        <dbReference type="ChEBI" id="CHEBI:15377"/>
        <dbReference type="ChEBI" id="CHEBI:15378"/>
        <dbReference type="ChEBI" id="CHEBI:33019"/>
        <dbReference type="ChEBI" id="CHEBI:143553"/>
        <dbReference type="ChEBI" id="CHEBI:145694"/>
    </reaction>
</comment>
<evidence type="ECO:0000256" key="15">
    <source>
        <dbReference type="ARBA" id="ARBA00041979"/>
    </source>
</evidence>
<dbReference type="PANTHER" id="PTHR47707">
    <property type="entry name" value="8-OXO-DGTP DIPHOSPHATASE"/>
    <property type="match status" value="1"/>
</dbReference>
<gene>
    <name evidence="19" type="ORF">SFSGTM_02610</name>
</gene>
<evidence type="ECO:0000256" key="8">
    <source>
        <dbReference type="ARBA" id="ARBA00022842"/>
    </source>
</evidence>
<dbReference type="GO" id="GO:0046872">
    <property type="term" value="F:metal ion binding"/>
    <property type="evidence" value="ECO:0007669"/>
    <property type="project" value="UniProtKB-KW"/>
</dbReference>
<dbReference type="EMBL" id="AP021881">
    <property type="protein sequence ID" value="BBO99552.1"/>
    <property type="molecule type" value="Genomic_DNA"/>
</dbReference>
<dbReference type="GO" id="GO:0044716">
    <property type="term" value="F:8-oxo-GDP phosphatase activity"/>
    <property type="evidence" value="ECO:0007669"/>
    <property type="project" value="TreeGrafter"/>
</dbReference>
<dbReference type="FunFam" id="3.90.79.10:FF:000014">
    <property type="entry name" value="8-oxo-dGTP diphosphatase MutT"/>
    <property type="match status" value="1"/>
</dbReference>
<dbReference type="KEGG" id="sniv:SFSGTM_02610"/>
<dbReference type="AlphaFoldDB" id="A0A809S768"/>
<keyword evidence="9" id="KW-0234">DNA repair</keyword>
<dbReference type="GO" id="GO:0008413">
    <property type="term" value="F:8-oxo-7,8-dihydroguanosine triphosphate pyrophosphatase activity"/>
    <property type="evidence" value="ECO:0007669"/>
    <property type="project" value="TreeGrafter"/>
</dbReference>
<keyword evidence="7 17" id="KW-0378">Hydrolase</keyword>
<dbReference type="InterPro" id="IPR036206">
    <property type="entry name" value="ThiamineP_synth_sf"/>
</dbReference>
<dbReference type="InterPro" id="IPR000086">
    <property type="entry name" value="NUDIX_hydrolase_dom"/>
</dbReference>
<dbReference type="NCBIfam" id="NF006530">
    <property type="entry name" value="PRK08999.1"/>
    <property type="match status" value="1"/>
</dbReference>
<dbReference type="InterPro" id="IPR015797">
    <property type="entry name" value="NUDIX_hydrolase-like_dom_sf"/>
</dbReference>
<evidence type="ECO:0000256" key="16">
    <source>
        <dbReference type="ARBA" id="ARBA00042798"/>
    </source>
</evidence>
<keyword evidence="3" id="KW-0515">Mutator protein</keyword>
<evidence type="ECO:0000256" key="12">
    <source>
        <dbReference type="ARBA" id="ARBA00038905"/>
    </source>
</evidence>
<evidence type="ECO:0000256" key="9">
    <source>
        <dbReference type="ARBA" id="ARBA00023204"/>
    </source>
</evidence>
<evidence type="ECO:0000256" key="10">
    <source>
        <dbReference type="ARBA" id="ARBA00035861"/>
    </source>
</evidence>
<proteinExistence type="inferred from homology"/>
<dbReference type="GO" id="GO:0006260">
    <property type="term" value="P:DNA replication"/>
    <property type="evidence" value="ECO:0007669"/>
    <property type="project" value="UniProtKB-KW"/>
</dbReference>
<protein>
    <recommendedName>
        <fullName evidence="13">8-oxo-dGTP diphosphatase</fullName>
        <ecNumber evidence="12">3.6.1.55</ecNumber>
    </recommendedName>
    <alternativeName>
        <fullName evidence="16">7,8-dihydro-8-oxoguanine-triphosphatase</fullName>
    </alternativeName>
    <alternativeName>
        <fullName evidence="15">Mutator protein MutT</fullName>
    </alternativeName>
    <alternativeName>
        <fullName evidence="14">dGTP pyrophosphohydrolase</fullName>
    </alternativeName>
</protein>
<dbReference type="GO" id="GO:0035539">
    <property type="term" value="F:8-oxo-7,8-dihydrodeoxyguanosine triphosphate pyrophosphatase activity"/>
    <property type="evidence" value="ECO:0007669"/>
    <property type="project" value="UniProtKB-EC"/>
</dbReference>
<dbReference type="InterPro" id="IPR020476">
    <property type="entry name" value="Nudix_hydrolase"/>
</dbReference>
<dbReference type="EC" id="3.6.1.55" evidence="12"/>
<feature type="domain" description="Nudix hydrolase" evidence="18">
    <location>
        <begin position="4"/>
        <end position="132"/>
    </location>
</feature>
<dbReference type="PRINTS" id="PR00502">
    <property type="entry name" value="NUDIXFAMILY"/>
</dbReference>
<evidence type="ECO:0000256" key="3">
    <source>
        <dbReference type="ARBA" id="ARBA00022457"/>
    </source>
</evidence>
<keyword evidence="6" id="KW-0227">DNA damage</keyword>
<evidence type="ECO:0000256" key="17">
    <source>
        <dbReference type="RuleBase" id="RU003476"/>
    </source>
</evidence>
<reference evidence="20" key="1">
    <citation type="submission" date="2019-11" db="EMBL/GenBank/DDBJ databases">
        <title>Isolation and characterization of a novel species in the genus Sulfuriferula.</title>
        <authorList>
            <person name="Mochizuki J."/>
            <person name="Kojima H."/>
            <person name="Fukui M."/>
        </authorList>
    </citation>
    <scope>NUCLEOTIDE SEQUENCE [LARGE SCALE GENOMIC DNA]</scope>
    <source>
        <strain evidence="20">SGTM</strain>
    </source>
</reference>
<comment type="similarity">
    <text evidence="2 17">Belongs to the Nudix hydrolase family.</text>
</comment>
<evidence type="ECO:0000256" key="7">
    <source>
        <dbReference type="ARBA" id="ARBA00022801"/>
    </source>
</evidence>
<sequence>MQPPLIHVAAAAIIRPDGQFLLASRPADKPYAGYWEFPGGKIEAGESAHQALVRELEEELGIHITQATPWITRTHEYATATVVLNFFRVTAWEGQPHPREGQTLSWQDADNITVAPLLPANSPIIKALSLPTLMGITQAQSDPHGFLSKLDSALANGLKLIQIREKDMPAAELQAFTREVTLRTHAQHAYTIVNSDIALALATGADGVQLTSSQLAQLDTRPDLLWVGASCHNADELSRAAQLGCDYALLSPVLPTASHPGAPTLGWDEFTRLSQQRSLAIFALGGLTPADLQTAQQHGAHGIALLRGAWQ</sequence>
<dbReference type="CDD" id="cd03425">
    <property type="entry name" value="NUDIX_MutT_NudA_like"/>
    <property type="match status" value="1"/>
</dbReference>
<dbReference type="PROSITE" id="PS00893">
    <property type="entry name" value="NUDIX_BOX"/>
    <property type="match status" value="1"/>
</dbReference>
<dbReference type="InterPro" id="IPR013785">
    <property type="entry name" value="Aldolase_TIM"/>
</dbReference>
<dbReference type="InterPro" id="IPR022998">
    <property type="entry name" value="ThiamineP_synth_TenI"/>
</dbReference>
<evidence type="ECO:0000256" key="6">
    <source>
        <dbReference type="ARBA" id="ARBA00022763"/>
    </source>
</evidence>
<dbReference type="Pfam" id="PF00293">
    <property type="entry name" value="NUDIX"/>
    <property type="match status" value="1"/>
</dbReference>
<name>A0A809S768_9PROT</name>
<evidence type="ECO:0000256" key="2">
    <source>
        <dbReference type="ARBA" id="ARBA00005582"/>
    </source>
</evidence>
<dbReference type="Proteomes" id="UP000463939">
    <property type="component" value="Chromosome"/>
</dbReference>
<evidence type="ECO:0000313" key="19">
    <source>
        <dbReference type="EMBL" id="BBO99552.1"/>
    </source>
</evidence>
<dbReference type="SUPFAM" id="SSF55811">
    <property type="entry name" value="Nudix"/>
    <property type="match status" value="1"/>
</dbReference>
<dbReference type="GO" id="GO:0044715">
    <property type="term" value="F:8-oxo-dGDP phosphatase activity"/>
    <property type="evidence" value="ECO:0007669"/>
    <property type="project" value="TreeGrafter"/>
</dbReference>
<dbReference type="GO" id="GO:0006281">
    <property type="term" value="P:DNA repair"/>
    <property type="evidence" value="ECO:0007669"/>
    <property type="project" value="UniProtKB-KW"/>
</dbReference>
<comment type="catalytic activity">
    <reaction evidence="10">
        <text>8-oxo-dGTP + H2O = 8-oxo-dGMP + diphosphate + H(+)</text>
        <dbReference type="Rhea" id="RHEA:31575"/>
        <dbReference type="ChEBI" id="CHEBI:15377"/>
        <dbReference type="ChEBI" id="CHEBI:15378"/>
        <dbReference type="ChEBI" id="CHEBI:33019"/>
        <dbReference type="ChEBI" id="CHEBI:63224"/>
        <dbReference type="ChEBI" id="CHEBI:77896"/>
        <dbReference type="EC" id="3.6.1.55"/>
    </reaction>
</comment>
<evidence type="ECO:0000259" key="18">
    <source>
        <dbReference type="PROSITE" id="PS51462"/>
    </source>
</evidence>
<dbReference type="SUPFAM" id="SSF51391">
    <property type="entry name" value="Thiamin phosphate synthase"/>
    <property type="match status" value="1"/>
</dbReference>
<dbReference type="Pfam" id="PF02581">
    <property type="entry name" value="TMP-TENI"/>
    <property type="match status" value="1"/>
</dbReference>
<accession>A0A809S768</accession>
<evidence type="ECO:0000256" key="4">
    <source>
        <dbReference type="ARBA" id="ARBA00022705"/>
    </source>
</evidence>
<comment type="cofactor">
    <cofactor evidence="1">
        <name>Mg(2+)</name>
        <dbReference type="ChEBI" id="CHEBI:18420"/>
    </cofactor>
</comment>
<evidence type="ECO:0000256" key="1">
    <source>
        <dbReference type="ARBA" id="ARBA00001946"/>
    </source>
</evidence>
<organism evidence="19 20">
    <name type="scientific">Sulfuriferula nivalis</name>
    <dbReference type="NCBI Taxonomy" id="2675298"/>
    <lineage>
        <taxon>Bacteria</taxon>
        <taxon>Pseudomonadati</taxon>
        <taxon>Pseudomonadota</taxon>
        <taxon>Betaproteobacteria</taxon>
        <taxon>Nitrosomonadales</taxon>
        <taxon>Sulfuricellaceae</taxon>
        <taxon>Sulfuriferula</taxon>
    </lineage>
</organism>
<dbReference type="RefSeq" id="WP_162083590.1">
    <property type="nucleotide sequence ID" value="NZ_AP021881.1"/>
</dbReference>